<feature type="domain" description="AB hydrolase-1" evidence="3">
    <location>
        <begin position="46"/>
        <end position="154"/>
    </location>
</feature>
<dbReference type="OrthoDB" id="9806163at2"/>
<evidence type="ECO:0000256" key="1">
    <source>
        <dbReference type="ARBA" id="ARBA00022801"/>
    </source>
</evidence>
<dbReference type="Pfam" id="PF00561">
    <property type="entry name" value="Abhydrolase_1"/>
    <property type="match status" value="1"/>
</dbReference>
<organism evidence="4 5">
    <name type="scientific">Roseisalinus antarcticus</name>
    <dbReference type="NCBI Taxonomy" id="254357"/>
    <lineage>
        <taxon>Bacteria</taxon>
        <taxon>Pseudomonadati</taxon>
        <taxon>Pseudomonadota</taxon>
        <taxon>Alphaproteobacteria</taxon>
        <taxon>Rhodobacterales</taxon>
        <taxon>Roseobacteraceae</taxon>
        <taxon>Roseisalinus</taxon>
    </lineage>
</organism>
<dbReference type="InterPro" id="IPR029058">
    <property type="entry name" value="AB_hydrolase_fold"/>
</dbReference>
<dbReference type="InterPro" id="IPR000073">
    <property type="entry name" value="AB_hydrolase_1"/>
</dbReference>
<reference evidence="4 5" key="1">
    <citation type="submission" date="2017-03" db="EMBL/GenBank/DDBJ databases">
        <authorList>
            <person name="Afonso C.L."/>
            <person name="Miller P.J."/>
            <person name="Scott M.A."/>
            <person name="Spackman E."/>
            <person name="Goraichik I."/>
            <person name="Dimitrov K.M."/>
            <person name="Suarez D.L."/>
            <person name="Swayne D.E."/>
        </authorList>
    </citation>
    <scope>NUCLEOTIDE SEQUENCE [LARGE SCALE GENOMIC DNA]</scope>
    <source>
        <strain evidence="4 5">CECT 7023</strain>
    </source>
</reference>
<sequence length="290" mass="30480">MRLLPAMIASALAAPALAATEEDVTFFSAGQEVVGTLSLPDGPPAPVVLLLHGFTGSRDELLILSVDEGVFVRTARLLAEAGYASLRIDFRGSGESLKDLTFADTTFEGQIADALAAFDYLTDLDSVQGDDIYLIGWSQGGLVATAAAGRTSLPDATALWAAVADPQITYAGILGEELMEAGYAAAPADPVPTTLPWGLDIELKGAFFDQVATFDPLAEIAAYSGPLFVAQGTLDTTVMPVSAEMLIEAHEGPEELWTAEMDHVFNAFTTAETLDAMAAATVDFFAQHDD</sequence>
<keyword evidence="5" id="KW-1185">Reference proteome</keyword>
<evidence type="ECO:0000313" key="4">
    <source>
        <dbReference type="EMBL" id="SLN28116.1"/>
    </source>
</evidence>
<dbReference type="Gene3D" id="3.40.50.1820">
    <property type="entry name" value="alpha/beta hydrolase"/>
    <property type="match status" value="1"/>
</dbReference>
<dbReference type="InterPro" id="IPR002471">
    <property type="entry name" value="Pept_S9_AS"/>
</dbReference>
<dbReference type="GO" id="GO:0004252">
    <property type="term" value="F:serine-type endopeptidase activity"/>
    <property type="evidence" value="ECO:0007669"/>
    <property type="project" value="InterPro"/>
</dbReference>
<dbReference type="PROSITE" id="PS00708">
    <property type="entry name" value="PRO_ENDOPEP_SER"/>
    <property type="match status" value="1"/>
</dbReference>
<accession>A0A1Y5RXY6</accession>
<dbReference type="GO" id="GO:0052689">
    <property type="term" value="F:carboxylic ester hydrolase activity"/>
    <property type="evidence" value="ECO:0007669"/>
    <property type="project" value="TreeGrafter"/>
</dbReference>
<dbReference type="GO" id="GO:0006508">
    <property type="term" value="P:proteolysis"/>
    <property type="evidence" value="ECO:0007669"/>
    <property type="project" value="InterPro"/>
</dbReference>
<proteinExistence type="predicted"/>
<evidence type="ECO:0000256" key="2">
    <source>
        <dbReference type="SAM" id="SignalP"/>
    </source>
</evidence>
<feature type="chain" id="PRO_5012667030" evidence="2">
    <location>
        <begin position="19"/>
        <end position="290"/>
    </location>
</feature>
<dbReference type="AlphaFoldDB" id="A0A1Y5RXY6"/>
<protein>
    <submittedName>
        <fullName evidence="4">Alpha/beta hydrolase family protein</fullName>
    </submittedName>
</protein>
<dbReference type="SUPFAM" id="SSF53474">
    <property type="entry name" value="alpha/beta-Hydrolases"/>
    <property type="match status" value="1"/>
</dbReference>
<dbReference type="InterPro" id="IPR053145">
    <property type="entry name" value="AB_hydrolase_Est10"/>
</dbReference>
<keyword evidence="1 4" id="KW-0378">Hydrolase</keyword>
<gene>
    <name evidence="4" type="ORF">ROA7023_00936</name>
</gene>
<dbReference type="PANTHER" id="PTHR43265">
    <property type="entry name" value="ESTERASE ESTD"/>
    <property type="match status" value="1"/>
</dbReference>
<dbReference type="Proteomes" id="UP000193900">
    <property type="component" value="Unassembled WGS sequence"/>
</dbReference>
<keyword evidence="2" id="KW-0732">Signal</keyword>
<evidence type="ECO:0000313" key="5">
    <source>
        <dbReference type="Proteomes" id="UP000193900"/>
    </source>
</evidence>
<name>A0A1Y5RXY6_9RHOB</name>
<evidence type="ECO:0000259" key="3">
    <source>
        <dbReference type="Pfam" id="PF00561"/>
    </source>
</evidence>
<dbReference type="RefSeq" id="WP_085877849.1">
    <property type="nucleotide sequence ID" value="NZ_FWFZ01000003.1"/>
</dbReference>
<dbReference type="EMBL" id="FWFZ01000003">
    <property type="protein sequence ID" value="SLN28116.1"/>
    <property type="molecule type" value="Genomic_DNA"/>
</dbReference>
<feature type="signal peptide" evidence="2">
    <location>
        <begin position="1"/>
        <end position="18"/>
    </location>
</feature>
<dbReference type="PANTHER" id="PTHR43265:SF1">
    <property type="entry name" value="ESTERASE ESTD"/>
    <property type="match status" value="1"/>
</dbReference>